<protein>
    <recommendedName>
        <fullName evidence="6">C3H1-type domain-containing protein</fullName>
    </recommendedName>
</protein>
<keyword evidence="3 4" id="KW-0862">Zinc</keyword>
<dbReference type="Proteomes" id="UP000298493">
    <property type="component" value="Unassembled WGS sequence"/>
</dbReference>
<feature type="zinc finger region" description="C3H1-type" evidence="4">
    <location>
        <begin position="91"/>
        <end position="118"/>
    </location>
</feature>
<feature type="compositionally biased region" description="Basic and acidic residues" evidence="5">
    <location>
        <begin position="260"/>
        <end position="292"/>
    </location>
</feature>
<keyword evidence="8" id="KW-1185">Reference proteome</keyword>
<evidence type="ECO:0000256" key="5">
    <source>
        <dbReference type="SAM" id="MobiDB-lite"/>
    </source>
</evidence>
<accession>A0A4Z1P0X5</accession>
<dbReference type="GO" id="GO:0003729">
    <property type="term" value="F:mRNA binding"/>
    <property type="evidence" value="ECO:0007669"/>
    <property type="project" value="TreeGrafter"/>
</dbReference>
<dbReference type="EMBL" id="SNSC02000009">
    <property type="protein sequence ID" value="TID21380.1"/>
    <property type="molecule type" value="Genomic_DNA"/>
</dbReference>
<dbReference type="InterPro" id="IPR032378">
    <property type="entry name" value="ZC3H15/TMA46_C"/>
</dbReference>
<dbReference type="PROSITE" id="PS50103">
    <property type="entry name" value="ZF_C3H1"/>
    <property type="match status" value="2"/>
</dbReference>
<evidence type="ECO:0000256" key="1">
    <source>
        <dbReference type="ARBA" id="ARBA00022723"/>
    </source>
</evidence>
<dbReference type="GO" id="GO:0008270">
    <property type="term" value="F:zinc ion binding"/>
    <property type="evidence" value="ECO:0007669"/>
    <property type="project" value="UniProtKB-KW"/>
</dbReference>
<feature type="region of interest" description="Disordered" evidence="5">
    <location>
        <begin position="260"/>
        <end position="363"/>
    </location>
</feature>
<dbReference type="InterPro" id="IPR000571">
    <property type="entry name" value="Znf_CCCH"/>
</dbReference>
<evidence type="ECO:0000256" key="4">
    <source>
        <dbReference type="PROSITE-ProRule" id="PRU00723"/>
    </source>
</evidence>
<feature type="compositionally biased region" description="Acidic residues" evidence="5">
    <location>
        <begin position="293"/>
        <end position="303"/>
    </location>
</feature>
<feature type="compositionally biased region" description="Gly residues" evidence="5">
    <location>
        <begin position="345"/>
        <end position="355"/>
    </location>
</feature>
<dbReference type="AlphaFoldDB" id="A0A4Z1P0X5"/>
<gene>
    <name evidence="7" type="ORF">E6O75_ATG04775</name>
</gene>
<feature type="domain" description="C3H1-type" evidence="6">
    <location>
        <begin position="91"/>
        <end position="118"/>
    </location>
</feature>
<feature type="compositionally biased region" description="Basic and acidic residues" evidence="5">
    <location>
        <begin position="310"/>
        <end position="327"/>
    </location>
</feature>
<dbReference type="SUPFAM" id="SSF90229">
    <property type="entry name" value="CCCH zinc finger"/>
    <property type="match status" value="1"/>
</dbReference>
<keyword evidence="1 4" id="KW-0479">Metal-binding</keyword>
<feature type="compositionally biased region" description="Basic and acidic residues" evidence="5">
    <location>
        <begin position="43"/>
        <end position="57"/>
    </location>
</feature>
<feature type="zinc finger region" description="C3H1-type" evidence="4">
    <location>
        <begin position="166"/>
        <end position="204"/>
    </location>
</feature>
<reference evidence="7 8" key="1">
    <citation type="submission" date="2019-04" db="EMBL/GenBank/DDBJ databases">
        <title>High contiguity whole genome sequence and gene annotation resource for two Venturia nashicola isolates.</title>
        <authorList>
            <person name="Prokchorchik M."/>
            <person name="Won K."/>
            <person name="Lee Y."/>
            <person name="Choi E.D."/>
            <person name="Segonzac C."/>
            <person name="Sohn K.H."/>
        </authorList>
    </citation>
    <scope>NUCLEOTIDE SEQUENCE [LARGE SCALE GENOMIC DNA]</scope>
    <source>
        <strain evidence="7 8">PRI2</strain>
    </source>
</reference>
<sequence>MAPKGRQEISKKDKVVVDKTFGMKNKKGGAAQKAIKTIQSQKADAKSPAEKKKEAEKLQAIKEKAAAEKAAKENAELFKPVQIQKVPFGVDPKTILCQFFKKGHCEKGKKCKFSHDLDVERKTVKRSLYTDTREVEQEEKEKEKSDDWDEDKLRKVILSKHGNPKTTTDKVCKYFIDAVEEGKYGWFWTCPNGGNECKYVHSLPAGFVLKTKEQRAAEKALMDKSPMATLTLEDFLETQRLQLTGTLTPVTPETFAKWKKERMDKKEAENEAKKAKDATGRAMFEKGDWQKDSDDEDSDDENGDVWNLETLRKETENARAKKEEERLAALGQVPVSNGIEYTNGNGEGSSRGPGPGSSTTGDE</sequence>
<evidence type="ECO:0000256" key="3">
    <source>
        <dbReference type="ARBA" id="ARBA00022833"/>
    </source>
</evidence>
<evidence type="ECO:0000313" key="8">
    <source>
        <dbReference type="Proteomes" id="UP000298493"/>
    </source>
</evidence>
<dbReference type="SMART" id="SM00356">
    <property type="entry name" value="ZnF_C3H1"/>
    <property type="match status" value="2"/>
</dbReference>
<dbReference type="Gene3D" id="6.20.400.10">
    <property type="match status" value="1"/>
</dbReference>
<organism evidence="7 8">
    <name type="scientific">Venturia nashicola</name>
    <dbReference type="NCBI Taxonomy" id="86259"/>
    <lineage>
        <taxon>Eukaryota</taxon>
        <taxon>Fungi</taxon>
        <taxon>Dikarya</taxon>
        <taxon>Ascomycota</taxon>
        <taxon>Pezizomycotina</taxon>
        <taxon>Dothideomycetes</taxon>
        <taxon>Pleosporomycetidae</taxon>
        <taxon>Venturiales</taxon>
        <taxon>Venturiaceae</taxon>
        <taxon>Venturia</taxon>
    </lineage>
</organism>
<proteinExistence type="predicted"/>
<keyword evidence="2 4" id="KW-0863">Zinc-finger</keyword>
<feature type="domain" description="C3H1-type" evidence="6">
    <location>
        <begin position="166"/>
        <end position="204"/>
    </location>
</feature>
<evidence type="ECO:0000259" key="6">
    <source>
        <dbReference type="PROSITE" id="PS50103"/>
    </source>
</evidence>
<dbReference type="PANTHER" id="PTHR12681">
    <property type="entry name" value="ZINC FINGER-CONTAINING PROTEIN P48ZNF"/>
    <property type="match status" value="1"/>
</dbReference>
<name>A0A4Z1P0X5_9PEZI</name>
<dbReference type="InterPro" id="IPR036855">
    <property type="entry name" value="Znf_CCCH_sf"/>
</dbReference>
<dbReference type="GO" id="GO:0005829">
    <property type="term" value="C:cytosol"/>
    <property type="evidence" value="ECO:0007669"/>
    <property type="project" value="TreeGrafter"/>
</dbReference>
<comment type="caution">
    <text evidence="7">The sequence shown here is derived from an EMBL/GenBank/DDBJ whole genome shotgun (WGS) entry which is preliminary data.</text>
</comment>
<dbReference type="PANTHER" id="PTHR12681:SF0">
    <property type="entry name" value="ZINC FINGER CCCH DOMAIN-CONTAINING PROTEIN 15"/>
    <property type="match status" value="1"/>
</dbReference>
<dbReference type="Gene3D" id="4.10.1000.10">
    <property type="entry name" value="Zinc finger, CCCH-type"/>
    <property type="match status" value="1"/>
</dbReference>
<dbReference type="GO" id="GO:0002181">
    <property type="term" value="P:cytoplasmic translation"/>
    <property type="evidence" value="ECO:0007669"/>
    <property type="project" value="TreeGrafter"/>
</dbReference>
<dbReference type="Pfam" id="PF00642">
    <property type="entry name" value="zf-CCCH"/>
    <property type="match status" value="1"/>
</dbReference>
<evidence type="ECO:0000313" key="7">
    <source>
        <dbReference type="EMBL" id="TID21380.1"/>
    </source>
</evidence>
<dbReference type="STRING" id="86259.A0A4Z1P0X5"/>
<dbReference type="Pfam" id="PF16543">
    <property type="entry name" value="DFRP_C"/>
    <property type="match status" value="1"/>
</dbReference>
<feature type="region of interest" description="Disordered" evidence="5">
    <location>
        <begin position="28"/>
        <end position="57"/>
    </location>
</feature>
<evidence type="ECO:0000256" key="2">
    <source>
        <dbReference type="ARBA" id="ARBA00022771"/>
    </source>
</evidence>